<evidence type="ECO:0000313" key="2">
    <source>
        <dbReference type="Proteomes" id="UP001454036"/>
    </source>
</evidence>
<gene>
    <name evidence="1" type="ORF">LIER_13228</name>
</gene>
<name>A0AAV3PWW5_LITER</name>
<proteinExistence type="predicted"/>
<keyword evidence="2" id="KW-1185">Reference proteome</keyword>
<accession>A0AAV3PWW5</accession>
<organism evidence="1 2">
    <name type="scientific">Lithospermum erythrorhizon</name>
    <name type="common">Purple gromwell</name>
    <name type="synonym">Lithospermum officinale var. erythrorhizon</name>
    <dbReference type="NCBI Taxonomy" id="34254"/>
    <lineage>
        <taxon>Eukaryota</taxon>
        <taxon>Viridiplantae</taxon>
        <taxon>Streptophyta</taxon>
        <taxon>Embryophyta</taxon>
        <taxon>Tracheophyta</taxon>
        <taxon>Spermatophyta</taxon>
        <taxon>Magnoliopsida</taxon>
        <taxon>eudicotyledons</taxon>
        <taxon>Gunneridae</taxon>
        <taxon>Pentapetalae</taxon>
        <taxon>asterids</taxon>
        <taxon>lamiids</taxon>
        <taxon>Boraginales</taxon>
        <taxon>Boraginaceae</taxon>
        <taxon>Boraginoideae</taxon>
        <taxon>Lithospermeae</taxon>
        <taxon>Lithospermum</taxon>
    </lineage>
</organism>
<dbReference type="Proteomes" id="UP001454036">
    <property type="component" value="Unassembled WGS sequence"/>
</dbReference>
<protein>
    <submittedName>
        <fullName evidence="1">Uncharacterized protein</fullName>
    </submittedName>
</protein>
<dbReference type="EMBL" id="BAABME010002642">
    <property type="protein sequence ID" value="GAA0155518.1"/>
    <property type="molecule type" value="Genomic_DNA"/>
</dbReference>
<dbReference type="AlphaFoldDB" id="A0AAV3PWW5"/>
<evidence type="ECO:0000313" key="1">
    <source>
        <dbReference type="EMBL" id="GAA0155518.1"/>
    </source>
</evidence>
<sequence>MSQKAKKAYIQEGRKIKWKDIIIVRPRQEWLLPAFLFPFQKVLKSNYLHDASKIFQENEIEGSTNITRSLYMQAIFNED</sequence>
<reference evidence="1 2" key="1">
    <citation type="submission" date="2024-01" db="EMBL/GenBank/DDBJ databases">
        <title>The complete chloroplast genome sequence of Lithospermum erythrorhizon: insights into the phylogenetic relationship among Boraginaceae species and the maternal lineages of purple gromwells.</title>
        <authorList>
            <person name="Okada T."/>
            <person name="Watanabe K."/>
        </authorList>
    </citation>
    <scope>NUCLEOTIDE SEQUENCE [LARGE SCALE GENOMIC DNA]</scope>
</reference>
<comment type="caution">
    <text evidence="1">The sequence shown here is derived from an EMBL/GenBank/DDBJ whole genome shotgun (WGS) entry which is preliminary data.</text>
</comment>